<sequence>MEGFKKELEDNILSFWIDKMQDNTYGGFYGQIDGNDVLHPEANKGAILNARILWTFSSAYRILKNPEYLAMARRAYDYIVTYFIDKEYGGVYWELDCKGNPVNTKKQTYVQGFMLYGFSEFYRATGEEQALNLAKDFFYLIEKCHDDILGGYLEAYTRDWKPIEDMRLSDKDANEKKQ</sequence>
<reference evidence="3" key="1">
    <citation type="journal article" date="2014" name="Microb. Ecol.">
        <title>Phylogenetic and Functional Analysis of Gut Microbiota of a Fungus-Growing Higher Termite: Bacteroidetes from Higher Termites Are a Rich Source of beta-Glucosidase Genes.</title>
        <authorList>
            <person name="Zhang M."/>
            <person name="Liu N."/>
            <person name="Qian C."/>
            <person name="Wang Q."/>
            <person name="Wang Q."/>
            <person name="Long Y."/>
            <person name="Huang Y."/>
            <person name="Zhou Z."/>
            <person name="Yan X."/>
        </authorList>
    </citation>
    <scope>NUCLEOTIDE SEQUENCE</scope>
</reference>
<dbReference type="Gene3D" id="1.50.10.10">
    <property type="match status" value="1"/>
</dbReference>
<evidence type="ECO:0000256" key="2">
    <source>
        <dbReference type="ARBA" id="ARBA00023235"/>
    </source>
</evidence>
<evidence type="ECO:0000256" key="1">
    <source>
        <dbReference type="ARBA" id="ARBA00008558"/>
    </source>
</evidence>
<dbReference type="Pfam" id="PF07221">
    <property type="entry name" value="GlcNAc_2-epim"/>
    <property type="match status" value="1"/>
</dbReference>
<organism evidence="3">
    <name type="scientific">uncultured bacterium contig00008(2014)</name>
    <dbReference type="NCBI Taxonomy" id="1465629"/>
    <lineage>
        <taxon>Bacteria</taxon>
        <taxon>environmental samples</taxon>
    </lineage>
</organism>
<keyword evidence="2" id="KW-0413">Isomerase</keyword>
<evidence type="ECO:0008006" key="4">
    <source>
        <dbReference type="Google" id="ProtNLM"/>
    </source>
</evidence>
<dbReference type="PANTHER" id="PTHR15108">
    <property type="entry name" value="N-ACYLGLUCOSAMINE-2-EPIMERASE"/>
    <property type="match status" value="1"/>
</dbReference>
<dbReference type="GO" id="GO:0005975">
    <property type="term" value="P:carbohydrate metabolic process"/>
    <property type="evidence" value="ECO:0007669"/>
    <property type="project" value="InterPro"/>
</dbReference>
<dbReference type="EMBL" id="KJ095706">
    <property type="protein sequence ID" value="AIA99598.1"/>
    <property type="molecule type" value="Genomic_DNA"/>
</dbReference>
<dbReference type="InterPro" id="IPR008928">
    <property type="entry name" value="6-hairpin_glycosidase_sf"/>
</dbReference>
<name>A0A060D255_9BACT</name>
<dbReference type="InterPro" id="IPR012341">
    <property type="entry name" value="6hp_glycosidase-like_sf"/>
</dbReference>
<dbReference type="AlphaFoldDB" id="A0A060D255"/>
<dbReference type="InterPro" id="IPR010819">
    <property type="entry name" value="AGE/CE"/>
</dbReference>
<proteinExistence type="inferred from homology"/>
<evidence type="ECO:0000313" key="3">
    <source>
        <dbReference type="EMBL" id="AIA99598.1"/>
    </source>
</evidence>
<accession>A0A060D255</accession>
<dbReference type="GO" id="GO:0016853">
    <property type="term" value="F:isomerase activity"/>
    <property type="evidence" value="ECO:0007669"/>
    <property type="project" value="UniProtKB-KW"/>
</dbReference>
<dbReference type="SUPFAM" id="SSF48208">
    <property type="entry name" value="Six-hairpin glycosidases"/>
    <property type="match status" value="1"/>
</dbReference>
<comment type="similarity">
    <text evidence="1">Belongs to the N-acylglucosamine 2-epimerase family.</text>
</comment>
<protein>
    <recommendedName>
        <fullName evidence="4">N-acyl-D-glucosamine 2-epimerase</fullName>
    </recommendedName>
</protein>